<dbReference type="EMBL" id="SNXW01000001">
    <property type="protein sequence ID" value="TDP88076.1"/>
    <property type="molecule type" value="Genomic_DNA"/>
</dbReference>
<name>A0A4R6RQB2_9BURK</name>
<dbReference type="Proteomes" id="UP000294593">
    <property type="component" value="Unassembled WGS sequence"/>
</dbReference>
<organism evidence="1 2">
    <name type="scientific">Aquabacterium commune</name>
    <dbReference type="NCBI Taxonomy" id="70586"/>
    <lineage>
        <taxon>Bacteria</taxon>
        <taxon>Pseudomonadati</taxon>
        <taxon>Pseudomonadota</taxon>
        <taxon>Betaproteobacteria</taxon>
        <taxon>Burkholderiales</taxon>
        <taxon>Aquabacterium</taxon>
    </lineage>
</organism>
<proteinExistence type="predicted"/>
<evidence type="ECO:0000313" key="1">
    <source>
        <dbReference type="EMBL" id="TDP88076.1"/>
    </source>
</evidence>
<sequence>MQGMNLPRLRPALIASVGTMLVLSLLGSACTLPPIQQKDELRVDSVTLAPKFVGAAESPPFCLHLRLVGGFYVAYSERQVESWVTEGRCDSDGAPRAVDQLRMNWRFQGYDTQRSRQCANATGCRSQERDIVEGHALRCASAVAQQGNQTAFLTTDVVGCP</sequence>
<dbReference type="AlphaFoldDB" id="A0A4R6RQB2"/>
<gene>
    <name evidence="1" type="ORF">EV672_101213</name>
</gene>
<comment type="caution">
    <text evidence="1">The sequence shown here is derived from an EMBL/GenBank/DDBJ whole genome shotgun (WGS) entry which is preliminary data.</text>
</comment>
<keyword evidence="2" id="KW-1185">Reference proteome</keyword>
<accession>A0A4R6RQB2</accession>
<evidence type="ECO:0000313" key="2">
    <source>
        <dbReference type="Proteomes" id="UP000294593"/>
    </source>
</evidence>
<reference evidence="1 2" key="1">
    <citation type="submission" date="2019-03" db="EMBL/GenBank/DDBJ databases">
        <title>Genomic Encyclopedia of Type Strains, Phase IV (KMG-IV): sequencing the most valuable type-strain genomes for metagenomic binning, comparative biology and taxonomic classification.</title>
        <authorList>
            <person name="Goeker M."/>
        </authorList>
    </citation>
    <scope>NUCLEOTIDE SEQUENCE [LARGE SCALE GENOMIC DNA]</scope>
    <source>
        <strain evidence="1 2">DSM 11901</strain>
    </source>
</reference>
<protein>
    <submittedName>
        <fullName evidence="1">Uncharacterized protein</fullName>
    </submittedName>
</protein>